<keyword evidence="4" id="KW-0418">Kinase</keyword>
<evidence type="ECO:0000256" key="1">
    <source>
        <dbReference type="ARBA" id="ARBA00022527"/>
    </source>
</evidence>
<name>A0A182RGW0_ANOFN</name>
<dbReference type="STRING" id="62324.A0A182RGW0"/>
<dbReference type="EnsemblMetazoa" id="AFUN005469-RA">
    <property type="protein sequence ID" value="AFUN005469-PA"/>
    <property type="gene ID" value="AFUN005469"/>
</dbReference>
<evidence type="ECO:0000313" key="9">
    <source>
        <dbReference type="EnsemblMetazoa" id="AFUN005469-PA"/>
    </source>
</evidence>
<keyword evidence="5 6" id="KW-0067">ATP-binding</keyword>
<dbReference type="InterPro" id="IPR017441">
    <property type="entry name" value="Protein_kinase_ATP_BS"/>
</dbReference>
<accession>A0A182RGW0</accession>
<feature type="binding site" evidence="6">
    <location>
        <position position="38"/>
    </location>
    <ligand>
        <name>ATP</name>
        <dbReference type="ChEBI" id="CHEBI:30616"/>
    </ligand>
</feature>
<sequence>MSGTNITGYEIIKQIGSGAYSEVFHVRCRRSGKSYAAKHLIDACSDLNCEVAFPEIQLMRSVPSHPNIMHIFDYVFEKSSLTLIMDLMDMSLYDYMQTRTRPFSESRVRKMLYQIVTGLGHLHQNGIFHRDVKPENILVKITGGIVGRKETLQLADFGSAERITKCPPLAIYIATRWYRAPECMLSLGHYGPKMDVWAVGCCFYEMLTLKPLFQGENELEMLDAIHRLLGSPTSTLLEQFRPLNLANLKFPTRKGIDFRLHLPLMNPIGLDLMKKMLIYYPDRRIGAKNLVTHVYFKEIIKHKTLSKFSMSHQSLHYVADETSLTIKASSNATRKTKHHNCPVSTTSSVVSFISNNTFHILSVDEQKRINKRKERLWNMNPASMEKQKQKFK</sequence>
<keyword evidence="3 6" id="KW-0547">Nucleotide-binding</keyword>
<comment type="similarity">
    <text evidence="7">Belongs to the protein kinase superfamily.</text>
</comment>
<organism evidence="9">
    <name type="scientific">Anopheles funestus</name>
    <name type="common">African malaria mosquito</name>
    <dbReference type="NCBI Taxonomy" id="62324"/>
    <lineage>
        <taxon>Eukaryota</taxon>
        <taxon>Metazoa</taxon>
        <taxon>Ecdysozoa</taxon>
        <taxon>Arthropoda</taxon>
        <taxon>Hexapoda</taxon>
        <taxon>Insecta</taxon>
        <taxon>Pterygota</taxon>
        <taxon>Neoptera</taxon>
        <taxon>Endopterygota</taxon>
        <taxon>Diptera</taxon>
        <taxon>Nematocera</taxon>
        <taxon>Culicoidea</taxon>
        <taxon>Culicidae</taxon>
        <taxon>Anophelinae</taxon>
        <taxon>Anopheles</taxon>
    </lineage>
</organism>
<evidence type="ECO:0000256" key="7">
    <source>
        <dbReference type="RuleBase" id="RU000304"/>
    </source>
</evidence>
<evidence type="ECO:0000256" key="3">
    <source>
        <dbReference type="ARBA" id="ARBA00022741"/>
    </source>
</evidence>
<dbReference type="AlphaFoldDB" id="A0A182RGW0"/>
<evidence type="ECO:0000256" key="6">
    <source>
        <dbReference type="PROSITE-ProRule" id="PRU10141"/>
    </source>
</evidence>
<dbReference type="InterPro" id="IPR011009">
    <property type="entry name" value="Kinase-like_dom_sf"/>
</dbReference>
<dbReference type="Gene3D" id="3.30.200.20">
    <property type="entry name" value="Phosphorylase Kinase, domain 1"/>
    <property type="match status" value="1"/>
</dbReference>
<dbReference type="PROSITE" id="PS00107">
    <property type="entry name" value="PROTEIN_KINASE_ATP"/>
    <property type="match status" value="1"/>
</dbReference>
<dbReference type="Pfam" id="PF00069">
    <property type="entry name" value="Pkinase"/>
    <property type="match status" value="1"/>
</dbReference>
<evidence type="ECO:0000256" key="5">
    <source>
        <dbReference type="ARBA" id="ARBA00022840"/>
    </source>
</evidence>
<keyword evidence="1 7" id="KW-0723">Serine/threonine-protein kinase</keyword>
<evidence type="ECO:0000259" key="8">
    <source>
        <dbReference type="PROSITE" id="PS50011"/>
    </source>
</evidence>
<dbReference type="SMART" id="SM00220">
    <property type="entry name" value="S_TKc"/>
    <property type="match status" value="1"/>
</dbReference>
<dbReference type="InterPro" id="IPR008271">
    <property type="entry name" value="Ser/Thr_kinase_AS"/>
</dbReference>
<dbReference type="PROSITE" id="PS50011">
    <property type="entry name" value="PROTEIN_KINASE_DOM"/>
    <property type="match status" value="1"/>
</dbReference>
<dbReference type="GO" id="GO:0005524">
    <property type="term" value="F:ATP binding"/>
    <property type="evidence" value="ECO:0007669"/>
    <property type="project" value="UniProtKB-UniRule"/>
</dbReference>
<evidence type="ECO:0000256" key="4">
    <source>
        <dbReference type="ARBA" id="ARBA00022777"/>
    </source>
</evidence>
<dbReference type="InterPro" id="IPR000719">
    <property type="entry name" value="Prot_kinase_dom"/>
</dbReference>
<dbReference type="PANTHER" id="PTHR24055">
    <property type="entry name" value="MITOGEN-ACTIVATED PROTEIN KINASE"/>
    <property type="match status" value="1"/>
</dbReference>
<dbReference type="VEuPathDB" id="VectorBase:AFUN2_005199"/>
<proteinExistence type="inferred from homology"/>
<protein>
    <recommendedName>
        <fullName evidence="8">Protein kinase domain-containing protein</fullName>
    </recommendedName>
</protein>
<dbReference type="FunFam" id="1.10.510.10:FF:000624">
    <property type="entry name" value="Mitogen-activated protein kinase"/>
    <property type="match status" value="1"/>
</dbReference>
<dbReference type="Gene3D" id="1.10.510.10">
    <property type="entry name" value="Transferase(Phosphotransferase) domain 1"/>
    <property type="match status" value="1"/>
</dbReference>
<dbReference type="InterPro" id="IPR050117">
    <property type="entry name" value="MAPK"/>
</dbReference>
<dbReference type="PROSITE" id="PS00108">
    <property type="entry name" value="PROTEIN_KINASE_ST"/>
    <property type="match status" value="1"/>
</dbReference>
<dbReference type="GO" id="GO:0004674">
    <property type="term" value="F:protein serine/threonine kinase activity"/>
    <property type="evidence" value="ECO:0007669"/>
    <property type="project" value="UniProtKB-KW"/>
</dbReference>
<keyword evidence="2" id="KW-0808">Transferase</keyword>
<dbReference type="VEuPathDB" id="VectorBase:AFUN005469"/>
<dbReference type="SUPFAM" id="SSF56112">
    <property type="entry name" value="Protein kinase-like (PK-like)"/>
    <property type="match status" value="1"/>
</dbReference>
<feature type="domain" description="Protein kinase" evidence="8">
    <location>
        <begin position="9"/>
        <end position="296"/>
    </location>
</feature>
<reference evidence="9" key="1">
    <citation type="submission" date="2020-05" db="UniProtKB">
        <authorList>
            <consortium name="EnsemblMetazoa"/>
        </authorList>
    </citation>
    <scope>IDENTIFICATION</scope>
    <source>
        <strain evidence="9">FUMOZ</strain>
    </source>
</reference>
<evidence type="ECO:0000256" key="2">
    <source>
        <dbReference type="ARBA" id="ARBA00022679"/>
    </source>
</evidence>